<dbReference type="Pfam" id="PF00787">
    <property type="entry name" value="PX"/>
    <property type="match status" value="1"/>
</dbReference>
<dbReference type="SUPFAM" id="SSF64268">
    <property type="entry name" value="PX domain"/>
    <property type="match status" value="1"/>
</dbReference>
<feature type="region of interest" description="Disordered" evidence="2">
    <location>
        <begin position="494"/>
        <end position="514"/>
    </location>
</feature>
<sequence length="514" mass="59591">MLLMNESINVTIPSYQQESSNVQYVIDIKTRNKQQWQIPKRYSQFEDLHKKLIPLFQELPELPKKAFITFLVGKSKEQLEDRRAGLEKYLQQLIVRREIYHSQLLRDFLQLEQCEEILPPNLLHSFKTIMGIRDVAQSDQGVMFLLQADMSVLNRVDAYVNNMKMPWDSEQGELKTIPVGQVECYIKQEEGEFCYKKLWTKEYSTQAICMFYEPITCTLLVGLDSGNINFIKVSERDSFQKYEQSIEIEIHMARIMGLFYRNGQIHSVSKDTHYKVIDMDQGGLKSDFSIGKHELTSLTYNEQRQISVVGNRNGQLYILNIKPAQPIVMLTIETSTSFIRGLVLDYQKNYLISVSYDDGVICVLDVGKCLQENVGKIKTKIQAKIKTREVQWSSKRGELFVGNDDGTVTIYNALDLQPQCNMFSYLPVVLKAHDKAITKLIWQESTQILVTGGKDELIKWWHFPKKWKAGDQDEQVKSKQLIEAKMDNILKLQNQNQKVDSDEEDETGLGNWHK</sequence>
<dbReference type="AlphaFoldDB" id="A0BUF2"/>
<dbReference type="InterPro" id="IPR015943">
    <property type="entry name" value="WD40/YVTN_repeat-like_dom_sf"/>
</dbReference>
<dbReference type="GO" id="GO:0035091">
    <property type="term" value="F:phosphatidylinositol binding"/>
    <property type="evidence" value="ECO:0000318"/>
    <property type="project" value="GO_Central"/>
</dbReference>
<accession>A0BUF2</accession>
<evidence type="ECO:0000313" key="4">
    <source>
        <dbReference type="EMBL" id="CAK62169.1"/>
    </source>
</evidence>
<dbReference type="GeneID" id="5015351"/>
<dbReference type="Pfam" id="PF00400">
    <property type="entry name" value="WD40"/>
    <property type="match status" value="1"/>
</dbReference>
<protein>
    <recommendedName>
        <fullName evidence="3">PX domain-containing protein</fullName>
    </recommendedName>
</protein>
<organism evidence="4 5">
    <name type="scientific">Paramecium tetraurelia</name>
    <dbReference type="NCBI Taxonomy" id="5888"/>
    <lineage>
        <taxon>Eukaryota</taxon>
        <taxon>Sar</taxon>
        <taxon>Alveolata</taxon>
        <taxon>Ciliophora</taxon>
        <taxon>Intramacronucleata</taxon>
        <taxon>Oligohymenophorea</taxon>
        <taxon>Peniculida</taxon>
        <taxon>Parameciidae</taxon>
        <taxon>Paramecium</taxon>
    </lineage>
</organism>
<feature type="domain" description="PX" evidence="3">
    <location>
        <begin position="2"/>
        <end position="116"/>
    </location>
</feature>
<dbReference type="OrthoDB" id="93876at2759"/>
<dbReference type="PANTHER" id="PTHR46189:SF1">
    <property type="entry name" value="LD41958P"/>
    <property type="match status" value="1"/>
</dbReference>
<dbReference type="CDD" id="cd06093">
    <property type="entry name" value="PX_domain"/>
    <property type="match status" value="1"/>
</dbReference>
<proteinExistence type="predicted"/>
<dbReference type="InterPro" id="IPR036871">
    <property type="entry name" value="PX_dom_sf"/>
</dbReference>
<dbReference type="HOGENOM" id="CLU_528376_0_0_1"/>
<dbReference type="Proteomes" id="UP000000600">
    <property type="component" value="Unassembled WGS sequence"/>
</dbReference>
<dbReference type="PANTHER" id="PTHR46189">
    <property type="entry name" value="LD41958P"/>
    <property type="match status" value="1"/>
</dbReference>
<evidence type="ECO:0000256" key="1">
    <source>
        <dbReference type="PROSITE-ProRule" id="PRU00221"/>
    </source>
</evidence>
<dbReference type="InterPro" id="IPR042234">
    <property type="entry name" value="WDFY1/WDFY2"/>
</dbReference>
<dbReference type="PROSITE" id="PS50195">
    <property type="entry name" value="PX"/>
    <property type="match status" value="1"/>
</dbReference>
<feature type="repeat" description="WD" evidence="1">
    <location>
        <begin position="430"/>
        <end position="461"/>
    </location>
</feature>
<dbReference type="SMART" id="SM00320">
    <property type="entry name" value="WD40"/>
    <property type="match status" value="3"/>
</dbReference>
<dbReference type="eggNOG" id="KOG1409">
    <property type="taxonomic scope" value="Eukaryota"/>
</dbReference>
<reference evidence="4 5" key="1">
    <citation type="journal article" date="2006" name="Nature">
        <title>Global trends of whole-genome duplications revealed by the ciliate Paramecium tetraurelia.</title>
        <authorList>
            <consortium name="Genoscope"/>
            <person name="Aury J.-M."/>
            <person name="Jaillon O."/>
            <person name="Duret L."/>
            <person name="Noel B."/>
            <person name="Jubin C."/>
            <person name="Porcel B.M."/>
            <person name="Segurens B."/>
            <person name="Daubin V."/>
            <person name="Anthouard V."/>
            <person name="Aiach N."/>
            <person name="Arnaiz O."/>
            <person name="Billaut A."/>
            <person name="Beisson J."/>
            <person name="Blanc I."/>
            <person name="Bouhouche K."/>
            <person name="Camara F."/>
            <person name="Duharcourt S."/>
            <person name="Guigo R."/>
            <person name="Gogendeau D."/>
            <person name="Katinka M."/>
            <person name="Keller A.-M."/>
            <person name="Kissmehl R."/>
            <person name="Klotz C."/>
            <person name="Koll F."/>
            <person name="Le Moue A."/>
            <person name="Lepere C."/>
            <person name="Malinsky S."/>
            <person name="Nowacki M."/>
            <person name="Nowak J.K."/>
            <person name="Plattner H."/>
            <person name="Poulain J."/>
            <person name="Ruiz F."/>
            <person name="Serrano V."/>
            <person name="Zagulski M."/>
            <person name="Dessen P."/>
            <person name="Betermier M."/>
            <person name="Weissenbach J."/>
            <person name="Scarpelli C."/>
            <person name="Schachter V."/>
            <person name="Sperling L."/>
            <person name="Meyer E."/>
            <person name="Cohen J."/>
            <person name="Wincker P."/>
        </authorList>
    </citation>
    <scope>NUCLEOTIDE SEQUENCE [LARGE SCALE GENOMIC DNA]</scope>
    <source>
        <strain evidence="4 5">Stock d4-2</strain>
    </source>
</reference>
<keyword evidence="1" id="KW-0853">WD repeat</keyword>
<dbReference type="STRING" id="5888.A0BUF2"/>
<dbReference type="Gene3D" id="3.30.1520.10">
    <property type="entry name" value="Phox-like domain"/>
    <property type="match status" value="1"/>
</dbReference>
<dbReference type="RefSeq" id="XP_001429567.1">
    <property type="nucleotide sequence ID" value="XM_001429530.1"/>
</dbReference>
<dbReference type="InterPro" id="IPR001680">
    <property type="entry name" value="WD40_rpt"/>
</dbReference>
<dbReference type="InterPro" id="IPR036322">
    <property type="entry name" value="WD40_repeat_dom_sf"/>
</dbReference>
<evidence type="ECO:0000256" key="2">
    <source>
        <dbReference type="SAM" id="MobiDB-lite"/>
    </source>
</evidence>
<dbReference type="SUPFAM" id="SSF50978">
    <property type="entry name" value="WD40 repeat-like"/>
    <property type="match status" value="1"/>
</dbReference>
<evidence type="ECO:0000259" key="3">
    <source>
        <dbReference type="PROSITE" id="PS50195"/>
    </source>
</evidence>
<evidence type="ECO:0000313" key="5">
    <source>
        <dbReference type="Proteomes" id="UP000000600"/>
    </source>
</evidence>
<dbReference type="SMART" id="SM00312">
    <property type="entry name" value="PX"/>
    <property type="match status" value="1"/>
</dbReference>
<name>A0BUF2_PARTE</name>
<dbReference type="PROSITE" id="PS50294">
    <property type="entry name" value="WD_REPEATS_REGION"/>
    <property type="match status" value="1"/>
</dbReference>
<keyword evidence="5" id="KW-1185">Reference proteome</keyword>
<gene>
    <name evidence="4" type="ORF">GSPATT00032401001</name>
</gene>
<dbReference type="EMBL" id="CT868018">
    <property type="protein sequence ID" value="CAK62169.1"/>
    <property type="molecule type" value="Genomic_DNA"/>
</dbReference>
<dbReference type="Gene3D" id="2.130.10.10">
    <property type="entry name" value="YVTN repeat-like/Quinoprotein amine dehydrogenase"/>
    <property type="match status" value="1"/>
</dbReference>
<dbReference type="InterPro" id="IPR001683">
    <property type="entry name" value="PX_dom"/>
</dbReference>
<dbReference type="KEGG" id="ptm:GSPATT00032401001"/>
<dbReference type="PROSITE" id="PS50082">
    <property type="entry name" value="WD_REPEATS_2"/>
    <property type="match status" value="1"/>
</dbReference>
<dbReference type="OMA" id="FYEPITC"/>
<dbReference type="InParanoid" id="A0BUF2"/>